<name>A0A8H5MCV1_9AGAR</name>
<feature type="transmembrane region" description="Helical" evidence="8">
    <location>
        <begin position="175"/>
        <end position="195"/>
    </location>
</feature>
<feature type="transmembrane region" description="Helical" evidence="8">
    <location>
        <begin position="254"/>
        <end position="272"/>
    </location>
</feature>
<dbReference type="GO" id="GO:0022857">
    <property type="term" value="F:transmembrane transporter activity"/>
    <property type="evidence" value="ECO:0007669"/>
    <property type="project" value="InterPro"/>
</dbReference>
<evidence type="ECO:0000256" key="7">
    <source>
        <dbReference type="SAM" id="MobiDB-lite"/>
    </source>
</evidence>
<dbReference type="InterPro" id="IPR011701">
    <property type="entry name" value="MFS"/>
</dbReference>
<dbReference type="SUPFAM" id="SSF103473">
    <property type="entry name" value="MFS general substrate transporter"/>
    <property type="match status" value="1"/>
</dbReference>
<reference evidence="9 10" key="1">
    <citation type="journal article" date="2020" name="ISME J.">
        <title>Uncovering the hidden diversity of litter-decomposition mechanisms in mushroom-forming fungi.</title>
        <authorList>
            <person name="Floudas D."/>
            <person name="Bentzer J."/>
            <person name="Ahren D."/>
            <person name="Johansson T."/>
            <person name="Persson P."/>
            <person name="Tunlid A."/>
        </authorList>
    </citation>
    <scope>NUCLEOTIDE SEQUENCE [LARGE SCALE GENOMIC DNA]</scope>
    <source>
        <strain evidence="9 10">CBS 406.79</strain>
    </source>
</reference>
<sequence>MELHVLSSGAAGAASTPRIRQADFSHDDNAITEVSRQSPPPTSADNPDPNAESTASAYRSREYLQLGALYWCLFLAGWNDGSTGPLLPRIQEVYHASYIIVSLIFVFACVGFLCGALLNLPLSQKLGFGKTLVLGSALQQIAYALQAPQLPFPVFDAQSNGYVASLRTHSETKMGLLHASYGAGALCAPLVATQFSQLKHWSFHYLVSLSVATINTIVQMAVFRFKNQDDCLSQIGQEPVEKGTSEDSHFRQILSIKSVHLIAFFILVYVGVEVTNIKSDRFFKGGGPNSGYISAGFFGGLMMGRIALLWVNQKVGERRVLYFYSGLAIGLELVIWLVPSLIGDGVAIAIIGIS</sequence>
<evidence type="ECO:0000313" key="10">
    <source>
        <dbReference type="Proteomes" id="UP000518752"/>
    </source>
</evidence>
<keyword evidence="10" id="KW-1185">Reference proteome</keyword>
<keyword evidence="6 8" id="KW-0472">Membrane</keyword>
<evidence type="ECO:0000256" key="2">
    <source>
        <dbReference type="ARBA" id="ARBA00008335"/>
    </source>
</evidence>
<evidence type="ECO:0000256" key="8">
    <source>
        <dbReference type="SAM" id="Phobius"/>
    </source>
</evidence>
<dbReference type="GO" id="GO:0016020">
    <property type="term" value="C:membrane"/>
    <property type="evidence" value="ECO:0007669"/>
    <property type="project" value="TreeGrafter"/>
</dbReference>
<dbReference type="InterPro" id="IPR036259">
    <property type="entry name" value="MFS_trans_sf"/>
</dbReference>
<feature type="compositionally biased region" description="Basic and acidic residues" evidence="7">
    <location>
        <begin position="20"/>
        <end position="29"/>
    </location>
</feature>
<feature type="transmembrane region" description="Helical" evidence="8">
    <location>
        <begin position="201"/>
        <end position="223"/>
    </location>
</feature>
<evidence type="ECO:0000313" key="9">
    <source>
        <dbReference type="EMBL" id="KAF5389302.1"/>
    </source>
</evidence>
<feature type="transmembrane region" description="Helical" evidence="8">
    <location>
        <begin position="323"/>
        <end position="353"/>
    </location>
</feature>
<evidence type="ECO:0000256" key="3">
    <source>
        <dbReference type="ARBA" id="ARBA00022448"/>
    </source>
</evidence>
<keyword evidence="5 8" id="KW-1133">Transmembrane helix</keyword>
<comment type="subcellular location">
    <subcellularLocation>
        <location evidence="1">Endomembrane system</location>
        <topology evidence="1">Multi-pass membrane protein</topology>
    </subcellularLocation>
</comment>
<accession>A0A8H5MCV1</accession>
<dbReference type="PANTHER" id="PTHR23514">
    <property type="entry name" value="BYPASS OF STOP CODON PROTEIN 6"/>
    <property type="match status" value="1"/>
</dbReference>
<comment type="caution">
    <text evidence="9">The sequence shown here is derived from an EMBL/GenBank/DDBJ whole genome shotgun (WGS) entry which is preliminary data.</text>
</comment>
<evidence type="ECO:0008006" key="11">
    <source>
        <dbReference type="Google" id="ProtNLM"/>
    </source>
</evidence>
<evidence type="ECO:0000256" key="6">
    <source>
        <dbReference type="ARBA" id="ARBA00023136"/>
    </source>
</evidence>
<dbReference type="PANTHER" id="PTHR23514:SF3">
    <property type="entry name" value="BYPASS OF STOP CODON PROTEIN 6"/>
    <property type="match status" value="1"/>
</dbReference>
<proteinExistence type="inferred from homology"/>
<dbReference type="InterPro" id="IPR051788">
    <property type="entry name" value="MFS_Transporter"/>
</dbReference>
<dbReference type="EMBL" id="JAACJN010000023">
    <property type="protein sequence ID" value="KAF5389302.1"/>
    <property type="molecule type" value="Genomic_DNA"/>
</dbReference>
<keyword evidence="3" id="KW-0813">Transport</keyword>
<dbReference type="Proteomes" id="UP000518752">
    <property type="component" value="Unassembled WGS sequence"/>
</dbReference>
<dbReference type="AlphaFoldDB" id="A0A8H5MCV1"/>
<gene>
    <name evidence="9" type="ORF">D9757_003451</name>
</gene>
<evidence type="ECO:0000256" key="1">
    <source>
        <dbReference type="ARBA" id="ARBA00004127"/>
    </source>
</evidence>
<feature type="transmembrane region" description="Helical" evidence="8">
    <location>
        <begin position="98"/>
        <end position="120"/>
    </location>
</feature>
<dbReference type="GO" id="GO:0012505">
    <property type="term" value="C:endomembrane system"/>
    <property type="evidence" value="ECO:0007669"/>
    <property type="project" value="UniProtKB-SubCell"/>
</dbReference>
<evidence type="ECO:0000256" key="5">
    <source>
        <dbReference type="ARBA" id="ARBA00022989"/>
    </source>
</evidence>
<dbReference type="Gene3D" id="1.20.1250.20">
    <property type="entry name" value="MFS general substrate transporter like domains"/>
    <property type="match status" value="1"/>
</dbReference>
<feature type="transmembrane region" description="Helical" evidence="8">
    <location>
        <begin position="292"/>
        <end position="311"/>
    </location>
</feature>
<feature type="region of interest" description="Disordered" evidence="7">
    <location>
        <begin position="1"/>
        <end position="54"/>
    </location>
</feature>
<evidence type="ECO:0000256" key="4">
    <source>
        <dbReference type="ARBA" id="ARBA00022692"/>
    </source>
</evidence>
<comment type="similarity">
    <text evidence="2">Belongs to the major facilitator superfamily.</text>
</comment>
<keyword evidence="4 8" id="KW-0812">Transmembrane</keyword>
<dbReference type="OrthoDB" id="413079at2759"/>
<protein>
    <recommendedName>
        <fullName evidence="11">MFS general substrate transporter</fullName>
    </recommendedName>
</protein>
<organism evidence="9 10">
    <name type="scientific">Collybiopsis confluens</name>
    <dbReference type="NCBI Taxonomy" id="2823264"/>
    <lineage>
        <taxon>Eukaryota</taxon>
        <taxon>Fungi</taxon>
        <taxon>Dikarya</taxon>
        <taxon>Basidiomycota</taxon>
        <taxon>Agaricomycotina</taxon>
        <taxon>Agaricomycetes</taxon>
        <taxon>Agaricomycetidae</taxon>
        <taxon>Agaricales</taxon>
        <taxon>Marasmiineae</taxon>
        <taxon>Omphalotaceae</taxon>
        <taxon>Collybiopsis</taxon>
    </lineage>
</organism>
<dbReference type="Pfam" id="PF07690">
    <property type="entry name" value="MFS_1"/>
    <property type="match status" value="1"/>
</dbReference>